<dbReference type="STRING" id="633440.SAMN05421869_115234"/>
<dbReference type="Gene3D" id="3.40.710.10">
    <property type="entry name" value="DD-peptidase/beta-lactamase superfamily"/>
    <property type="match status" value="1"/>
</dbReference>
<protein>
    <submittedName>
        <fullName evidence="1">D-alanyl-D-alanine carboxypeptidase</fullName>
    </submittedName>
</protein>
<dbReference type="EMBL" id="FNDJ01000015">
    <property type="protein sequence ID" value="SDK37749.1"/>
    <property type="molecule type" value="Genomic_DNA"/>
</dbReference>
<evidence type="ECO:0000313" key="1">
    <source>
        <dbReference type="EMBL" id="SDK37749.1"/>
    </source>
</evidence>
<proteinExistence type="predicted"/>
<accession>A0A1G9BE31</accession>
<keyword evidence="2" id="KW-1185">Reference proteome</keyword>
<dbReference type="GO" id="GO:0004180">
    <property type="term" value="F:carboxypeptidase activity"/>
    <property type="evidence" value="ECO:0007669"/>
    <property type="project" value="UniProtKB-KW"/>
</dbReference>
<name>A0A1G9BE31_9ACTN</name>
<gene>
    <name evidence="1" type="ORF">SAMN05421869_115234</name>
</gene>
<reference evidence="1 2" key="1">
    <citation type="submission" date="2016-10" db="EMBL/GenBank/DDBJ databases">
        <authorList>
            <person name="de Groot N.N."/>
        </authorList>
    </citation>
    <scope>NUCLEOTIDE SEQUENCE [LARGE SCALE GENOMIC DNA]</scope>
    <source>
        <strain evidence="1 2">CGMCC 4.6533</strain>
    </source>
</reference>
<dbReference type="Proteomes" id="UP000199202">
    <property type="component" value="Unassembled WGS sequence"/>
</dbReference>
<evidence type="ECO:0000313" key="2">
    <source>
        <dbReference type="Proteomes" id="UP000199202"/>
    </source>
</evidence>
<dbReference type="InterPro" id="IPR012338">
    <property type="entry name" value="Beta-lactam/transpept-like"/>
</dbReference>
<dbReference type="SUPFAM" id="SSF56601">
    <property type="entry name" value="beta-lactamase/transpeptidase-like"/>
    <property type="match status" value="1"/>
</dbReference>
<sequence length="86" mass="8994">MREMTSTVPVKDNPMPWVRGFGLGVHRYDLGCGPVYGHMGGVRGYTGIVVSTVDGRRQAVVAVTLNPNPAAVLPAAMKAVTAAVCP</sequence>
<keyword evidence="1" id="KW-0378">Hydrolase</keyword>
<dbReference type="AlphaFoldDB" id="A0A1G9BE31"/>
<keyword evidence="1" id="KW-0645">Protease</keyword>
<keyword evidence="1" id="KW-0121">Carboxypeptidase</keyword>
<organism evidence="1 2">
    <name type="scientific">Nonomuraea jiangxiensis</name>
    <dbReference type="NCBI Taxonomy" id="633440"/>
    <lineage>
        <taxon>Bacteria</taxon>
        <taxon>Bacillati</taxon>
        <taxon>Actinomycetota</taxon>
        <taxon>Actinomycetes</taxon>
        <taxon>Streptosporangiales</taxon>
        <taxon>Streptosporangiaceae</taxon>
        <taxon>Nonomuraea</taxon>
    </lineage>
</organism>